<evidence type="ECO:0000313" key="2">
    <source>
        <dbReference type="Proteomes" id="UP000466442"/>
    </source>
</evidence>
<keyword evidence="2" id="KW-1185">Reference proteome</keyword>
<evidence type="ECO:0000313" key="1">
    <source>
        <dbReference type="EMBL" id="KAF6205901.1"/>
    </source>
</evidence>
<accession>A0A6A4JZ54</accession>
<dbReference type="EMBL" id="WIXP02000009">
    <property type="protein sequence ID" value="KAF6205901.1"/>
    <property type="molecule type" value="Genomic_DNA"/>
</dbReference>
<sequence>MEEERDIWDITEEYDDVYCPPERSPYKVQFEPTERLSRSTECYQQPSLLEPREWGSFEDPEQLYNPPRAPFTDDLMLFVPNACSSPAMTHKRYKFLPGWRDSRGWYPQWMINPYKEPTPKLPLQWLHTEDSPKERPPEDDDLCYVEPAYKKFPKKCRRLDDVIDEDLDEDESSFIRMLKKTPLGPRIDYGDKWIPPAERTPTLGARSRKFVRKRLNSLAGGLVSGVESFRRKYKRSKAATQTAKGQLSAIIQSDRPLREKFRDFKQLCGVAPADVSWAEEVFEGPREKDMLEHLEYFVPRGVSSPYEDCRTHPDVFCPGYSHPPEDSFHEVHRFTIPRPQLDGESLDEGWIPKKPTVLYQHDRMTERANKLIAESRGIDLPFLPDEYNESLSPDVYTRFRDIDDYEC</sequence>
<dbReference type="AlphaFoldDB" id="A0A6A4JZ54"/>
<gene>
    <name evidence="1" type="ORF">GE061_020076</name>
</gene>
<dbReference type="Proteomes" id="UP000466442">
    <property type="component" value="Linkage Group LG9"/>
</dbReference>
<protein>
    <submittedName>
        <fullName evidence="1">Uncharacterized protein</fullName>
    </submittedName>
</protein>
<proteinExistence type="predicted"/>
<name>A0A6A4JZ54_APOLU</name>
<comment type="caution">
    <text evidence="1">The sequence shown here is derived from an EMBL/GenBank/DDBJ whole genome shotgun (WGS) entry which is preliminary data.</text>
</comment>
<reference evidence="1" key="1">
    <citation type="journal article" date="2021" name="Mol. Ecol. Resour.">
        <title>Apolygus lucorum genome provides insights into omnivorousness and mesophyll feeding.</title>
        <authorList>
            <person name="Liu Y."/>
            <person name="Liu H."/>
            <person name="Wang H."/>
            <person name="Huang T."/>
            <person name="Liu B."/>
            <person name="Yang B."/>
            <person name="Yin L."/>
            <person name="Li B."/>
            <person name="Zhang Y."/>
            <person name="Zhang S."/>
            <person name="Jiang F."/>
            <person name="Zhang X."/>
            <person name="Ren Y."/>
            <person name="Wang B."/>
            <person name="Wang S."/>
            <person name="Lu Y."/>
            <person name="Wu K."/>
            <person name="Fan W."/>
            <person name="Wang G."/>
        </authorList>
    </citation>
    <scope>NUCLEOTIDE SEQUENCE</scope>
    <source>
        <strain evidence="1">12Hb</strain>
    </source>
</reference>
<organism evidence="1 2">
    <name type="scientific">Apolygus lucorum</name>
    <name type="common">Small green plant bug</name>
    <name type="synonym">Lygocoris lucorum</name>
    <dbReference type="NCBI Taxonomy" id="248454"/>
    <lineage>
        <taxon>Eukaryota</taxon>
        <taxon>Metazoa</taxon>
        <taxon>Ecdysozoa</taxon>
        <taxon>Arthropoda</taxon>
        <taxon>Hexapoda</taxon>
        <taxon>Insecta</taxon>
        <taxon>Pterygota</taxon>
        <taxon>Neoptera</taxon>
        <taxon>Paraneoptera</taxon>
        <taxon>Hemiptera</taxon>
        <taxon>Heteroptera</taxon>
        <taxon>Panheteroptera</taxon>
        <taxon>Cimicomorpha</taxon>
        <taxon>Miridae</taxon>
        <taxon>Mirini</taxon>
        <taxon>Apolygus</taxon>
    </lineage>
</organism>